<dbReference type="EMBL" id="DS268435">
    <property type="protein sequence ID" value="EFO98626.1"/>
    <property type="molecule type" value="Genomic_DNA"/>
</dbReference>
<proteinExistence type="predicted"/>
<reference evidence="2" key="1">
    <citation type="submission" date="2007-07" db="EMBL/GenBank/DDBJ databases">
        <title>PCAP assembly of the Caenorhabditis remanei genome.</title>
        <authorList>
            <consortium name="The Caenorhabditis remanei Sequencing Consortium"/>
            <person name="Wilson R.K."/>
        </authorList>
    </citation>
    <scope>NUCLEOTIDE SEQUENCE [LARGE SCALE GENOMIC DNA]</scope>
    <source>
        <strain evidence="2">PB4641</strain>
    </source>
</reference>
<dbReference type="AlphaFoldDB" id="E3MD01"/>
<protein>
    <submittedName>
        <fullName evidence="2">Uncharacterized protein</fullName>
    </submittedName>
</protein>
<evidence type="ECO:0000313" key="3">
    <source>
        <dbReference type="Proteomes" id="UP000008281"/>
    </source>
</evidence>
<evidence type="ECO:0000256" key="1">
    <source>
        <dbReference type="SAM" id="MobiDB-lite"/>
    </source>
</evidence>
<dbReference type="Proteomes" id="UP000008281">
    <property type="component" value="Unassembled WGS sequence"/>
</dbReference>
<feature type="region of interest" description="Disordered" evidence="1">
    <location>
        <begin position="482"/>
        <end position="502"/>
    </location>
</feature>
<feature type="compositionally biased region" description="Acidic residues" evidence="1">
    <location>
        <begin position="484"/>
        <end position="502"/>
    </location>
</feature>
<sequence>MIHSSDVPFFISAPQIISSLGFMMGVCDPKDTKGLVKSLTVKENKRENKNNSKDKKDERKHDYLVDHTLKFVHKWSAELRTLLTPGDYYRERRVYAHPKYVNPRNENTFQLFRWFRVEEKIFDGPEEHSVDLDFTFSVQTEISPLQKIFILWSWEQSNIDRMKEKRMVEEISTKVQSKKKTNENKKVIPNQLLPTIPSNSPSLQKKKEICEMDTKTPILAWISHAVVEIPDEFFDGEKVYTYGNGEYLKVHDSPSQSIRIYKANFVCQFHASTFFKDFNTIIIPTQNLQLVMLILYDYEDSKLCPLIEMRNFASSYFNSKGPCLVRKQSKAPPTVIKSIYIPNWRKIEFPANRIAHHLVATMNLHSIFVPGGFGDLAIADAIPSATGDPKQVSHLQHYGLLSLRNSPKREIVKNQEVRSFLRRNTRKKTGLKIEEKRKEEEVKKAIPYLDLKSPATEVVHYPICVILWDKNRNLPAYMGKVTGNEEEEEMEETDEPETTDKK</sequence>
<dbReference type="eggNOG" id="ENOG502TGBC">
    <property type="taxonomic scope" value="Eukaryota"/>
</dbReference>
<dbReference type="FunCoup" id="E3MD01">
    <property type="interactions" value="161"/>
</dbReference>
<evidence type="ECO:0000313" key="2">
    <source>
        <dbReference type="EMBL" id="EFO98626.1"/>
    </source>
</evidence>
<gene>
    <name evidence="2" type="ORF">CRE_20266</name>
</gene>
<dbReference type="HOGENOM" id="CLU_051914_0_0_1"/>
<keyword evidence="3" id="KW-1185">Reference proteome</keyword>
<feature type="region of interest" description="Disordered" evidence="1">
    <location>
        <begin position="38"/>
        <end position="58"/>
    </location>
</feature>
<organism evidence="3">
    <name type="scientific">Caenorhabditis remanei</name>
    <name type="common">Caenorhabditis vulgaris</name>
    <dbReference type="NCBI Taxonomy" id="31234"/>
    <lineage>
        <taxon>Eukaryota</taxon>
        <taxon>Metazoa</taxon>
        <taxon>Ecdysozoa</taxon>
        <taxon>Nematoda</taxon>
        <taxon>Chromadorea</taxon>
        <taxon>Rhabditida</taxon>
        <taxon>Rhabditina</taxon>
        <taxon>Rhabditomorpha</taxon>
        <taxon>Rhabditoidea</taxon>
        <taxon>Rhabditidae</taxon>
        <taxon>Peloderinae</taxon>
        <taxon>Caenorhabditis</taxon>
    </lineage>
</organism>
<dbReference type="STRING" id="31234.E3MD01"/>
<dbReference type="OrthoDB" id="5787578at2759"/>
<dbReference type="OMA" id="SHLQHYG"/>
<dbReference type="InParanoid" id="E3MD01"/>
<accession>E3MD01</accession>
<name>E3MD01_CAERE</name>